<dbReference type="AlphaFoldDB" id="A0A8D8QMJ5"/>
<dbReference type="Pfam" id="PF12762">
    <property type="entry name" value="DDE_Tnp_IS1595"/>
    <property type="match status" value="1"/>
</dbReference>
<protein>
    <recommendedName>
        <fullName evidence="1">ISXO2-like transposase domain-containing protein</fullName>
    </recommendedName>
</protein>
<dbReference type="PANTHER" id="PTHR47163">
    <property type="entry name" value="DDE_TNP_IS1595 DOMAIN-CONTAINING PROTEIN"/>
    <property type="match status" value="1"/>
</dbReference>
<organism evidence="2">
    <name type="scientific">Cacopsylla melanoneura</name>
    <dbReference type="NCBI Taxonomy" id="428564"/>
    <lineage>
        <taxon>Eukaryota</taxon>
        <taxon>Metazoa</taxon>
        <taxon>Ecdysozoa</taxon>
        <taxon>Arthropoda</taxon>
        <taxon>Hexapoda</taxon>
        <taxon>Insecta</taxon>
        <taxon>Pterygota</taxon>
        <taxon>Neoptera</taxon>
        <taxon>Paraneoptera</taxon>
        <taxon>Hemiptera</taxon>
        <taxon>Sternorrhyncha</taxon>
        <taxon>Psylloidea</taxon>
        <taxon>Psyllidae</taxon>
        <taxon>Psyllinae</taxon>
        <taxon>Cacopsylla</taxon>
    </lineage>
</organism>
<dbReference type="InterPro" id="IPR024445">
    <property type="entry name" value="Tnp_ISXO2-like"/>
</dbReference>
<reference evidence="2" key="1">
    <citation type="submission" date="2021-05" db="EMBL/GenBank/DDBJ databases">
        <authorList>
            <person name="Alioto T."/>
            <person name="Alioto T."/>
            <person name="Gomez Garrido J."/>
        </authorList>
    </citation>
    <scope>NUCLEOTIDE SEQUENCE</scope>
</reference>
<dbReference type="PANTHER" id="PTHR47163:SF2">
    <property type="entry name" value="SI:DKEY-17M8.2"/>
    <property type="match status" value="1"/>
</dbReference>
<dbReference type="EMBL" id="HBUF01426134">
    <property type="protein sequence ID" value="CAG6741424.1"/>
    <property type="molecule type" value="Transcribed_RNA"/>
</dbReference>
<dbReference type="InterPro" id="IPR053164">
    <property type="entry name" value="IS1016-like_transposase"/>
</dbReference>
<sequence>MVDTTTKIGHIQYVVKKRKEDLLPIIQIYVLPGSTIWTNKCDTTLYTLNDQLSTQGYTLLTVTQSKEFKSTDRSSTNFVKDYCSQLKRFCRKADVLKSHLLREHIDEFLYRNRFKTENMNERWTTFIGHIKARSEV</sequence>
<proteinExistence type="predicted"/>
<name>A0A8D8QMJ5_9HEMI</name>
<dbReference type="EMBL" id="HBUF01085827">
    <property type="protein sequence ID" value="CAG6634331.1"/>
    <property type="molecule type" value="Transcribed_RNA"/>
</dbReference>
<accession>A0A8D8QMJ5</accession>
<feature type="domain" description="ISXO2-like transposase" evidence="1">
    <location>
        <begin position="10"/>
        <end position="111"/>
    </location>
</feature>
<evidence type="ECO:0000313" key="2">
    <source>
        <dbReference type="EMBL" id="CAG6634331.1"/>
    </source>
</evidence>
<evidence type="ECO:0000259" key="1">
    <source>
        <dbReference type="Pfam" id="PF12762"/>
    </source>
</evidence>